<dbReference type="Gene3D" id="2.30.29.30">
    <property type="entry name" value="Pleckstrin-homology domain (PH domain)/Phosphotyrosine-binding domain (PTB)"/>
    <property type="match status" value="1"/>
</dbReference>
<feature type="compositionally biased region" description="Acidic residues" evidence="3">
    <location>
        <begin position="326"/>
        <end position="338"/>
    </location>
</feature>
<feature type="region of interest" description="Disordered" evidence="3">
    <location>
        <begin position="1"/>
        <end position="213"/>
    </location>
</feature>
<dbReference type="InterPro" id="IPR000156">
    <property type="entry name" value="Ran_bind_dom"/>
</dbReference>
<dbReference type="InterPro" id="IPR011993">
    <property type="entry name" value="PH-like_dom_sf"/>
</dbReference>
<feature type="compositionally biased region" description="Basic and acidic residues" evidence="3">
    <location>
        <begin position="140"/>
        <end position="162"/>
    </location>
</feature>
<evidence type="ECO:0000259" key="4">
    <source>
        <dbReference type="PROSITE" id="PS50196"/>
    </source>
</evidence>
<dbReference type="InterPro" id="IPR045255">
    <property type="entry name" value="RanBP1-like"/>
</dbReference>
<dbReference type="PANTHER" id="PTHR23138">
    <property type="entry name" value="RAN BINDING PROTEIN"/>
    <property type="match status" value="1"/>
</dbReference>
<feature type="compositionally biased region" description="Low complexity" evidence="3">
    <location>
        <begin position="7"/>
        <end position="20"/>
    </location>
</feature>
<sequence>MADKAPATATAASASASASTNSRRSQSPVDRTKPSAEDPDTATTRKEFDNARISEKPDLSAMATSQPDAAAGVATVEVSEKKATPELEVPSAQNDKLKDHLSSPKKKRAHDQLEQGKDAAQDLNGDVSPIGANGNASFSRTDRSEPEKKRHRDISSEVKETTNETQVIISPQPSSISRRLRPNRHQGSIADSSIGAIKPADKPSTTTSESAFKSSGLSGFAAAASPFISAGSKPLTSFASASASPSPFGASASSRSDTPSVFGSAGAGNGSSPFGQIGGASKPFGGSAFGSGFSSALGGGKLTSFGQPGGSLKSSKPAKAFGAPDSDPESDGEAEADDAASTAGDTDKEKEKETDADKKKTKLQQVAIDNGEAGEATILQVRAKIFHIDKAENGPAWKERGAGNLKINVPVQCVDFDDNGQVVPGSFDVSSLEDGDVKVVRLIMRQDSTHRVILNTTVIPAMSFQEKPMNKTVCVLFTAIEGAGEAVSIQIKMNPANAKTFINEVGKIQRELQSN</sequence>
<evidence type="ECO:0000313" key="6">
    <source>
        <dbReference type="Proteomes" id="UP000758603"/>
    </source>
</evidence>
<dbReference type="Proteomes" id="UP000758603">
    <property type="component" value="Unassembled WGS sequence"/>
</dbReference>
<evidence type="ECO:0000256" key="1">
    <source>
        <dbReference type="ARBA" id="ARBA00004123"/>
    </source>
</evidence>
<proteinExistence type="predicted"/>
<feature type="region of interest" description="Disordered" evidence="3">
    <location>
        <begin position="234"/>
        <end position="281"/>
    </location>
</feature>
<dbReference type="PROSITE" id="PS50196">
    <property type="entry name" value="RANBD1"/>
    <property type="match status" value="1"/>
</dbReference>
<reference evidence="5" key="1">
    <citation type="journal article" date="2021" name="Nat. Commun.">
        <title>Genetic determinants of endophytism in the Arabidopsis root mycobiome.</title>
        <authorList>
            <person name="Mesny F."/>
            <person name="Miyauchi S."/>
            <person name="Thiergart T."/>
            <person name="Pickel B."/>
            <person name="Atanasova L."/>
            <person name="Karlsson M."/>
            <person name="Huettel B."/>
            <person name="Barry K.W."/>
            <person name="Haridas S."/>
            <person name="Chen C."/>
            <person name="Bauer D."/>
            <person name="Andreopoulos W."/>
            <person name="Pangilinan J."/>
            <person name="LaButti K."/>
            <person name="Riley R."/>
            <person name="Lipzen A."/>
            <person name="Clum A."/>
            <person name="Drula E."/>
            <person name="Henrissat B."/>
            <person name="Kohler A."/>
            <person name="Grigoriev I.V."/>
            <person name="Martin F.M."/>
            <person name="Hacquard S."/>
        </authorList>
    </citation>
    <scope>NUCLEOTIDE SEQUENCE</scope>
    <source>
        <strain evidence="5">MPI-SDFR-AT-0073</strain>
    </source>
</reference>
<dbReference type="SMART" id="SM00160">
    <property type="entry name" value="RanBD"/>
    <property type="match status" value="1"/>
</dbReference>
<dbReference type="SUPFAM" id="SSF50729">
    <property type="entry name" value="PH domain-like"/>
    <property type="match status" value="1"/>
</dbReference>
<feature type="domain" description="RanBD1" evidence="4">
    <location>
        <begin position="364"/>
        <end position="466"/>
    </location>
</feature>
<dbReference type="OrthoDB" id="185618at2759"/>
<comment type="subcellular location">
    <subcellularLocation>
        <location evidence="1">Nucleus</location>
    </subcellularLocation>
</comment>
<dbReference type="EMBL" id="JAGPXC010000001">
    <property type="protein sequence ID" value="KAH6660465.1"/>
    <property type="molecule type" value="Genomic_DNA"/>
</dbReference>
<organism evidence="5 6">
    <name type="scientific">Truncatella angustata</name>
    <dbReference type="NCBI Taxonomy" id="152316"/>
    <lineage>
        <taxon>Eukaryota</taxon>
        <taxon>Fungi</taxon>
        <taxon>Dikarya</taxon>
        <taxon>Ascomycota</taxon>
        <taxon>Pezizomycotina</taxon>
        <taxon>Sordariomycetes</taxon>
        <taxon>Xylariomycetidae</taxon>
        <taxon>Amphisphaeriales</taxon>
        <taxon>Sporocadaceae</taxon>
        <taxon>Truncatella</taxon>
    </lineage>
</organism>
<comment type="caution">
    <text evidence="5">The sequence shown here is derived from an EMBL/GenBank/DDBJ whole genome shotgun (WGS) entry which is preliminary data.</text>
</comment>
<gene>
    <name evidence="5" type="ORF">BKA67DRAFT_653642</name>
</gene>
<dbReference type="GO" id="GO:0005634">
    <property type="term" value="C:nucleus"/>
    <property type="evidence" value="ECO:0007669"/>
    <property type="project" value="UniProtKB-SubCell"/>
</dbReference>
<feature type="compositionally biased region" description="Basic and acidic residues" evidence="3">
    <location>
        <begin position="110"/>
        <end position="120"/>
    </location>
</feature>
<feature type="compositionally biased region" description="Low complexity" evidence="3">
    <location>
        <begin position="237"/>
        <end position="256"/>
    </location>
</feature>
<evidence type="ECO:0000256" key="2">
    <source>
        <dbReference type="ARBA" id="ARBA00023242"/>
    </source>
</evidence>
<dbReference type="AlphaFoldDB" id="A0A9P8UYH7"/>
<keyword evidence="2" id="KW-0539">Nucleus</keyword>
<accession>A0A9P8UYH7</accession>
<name>A0A9P8UYH7_9PEZI</name>
<feature type="compositionally biased region" description="Basic and acidic residues" evidence="3">
    <location>
        <begin position="43"/>
        <end position="58"/>
    </location>
</feature>
<dbReference type="GeneID" id="70135301"/>
<protein>
    <recommendedName>
        <fullName evidence="4">RanBD1 domain-containing protein</fullName>
    </recommendedName>
</protein>
<feature type="compositionally biased region" description="Low complexity" evidence="3">
    <location>
        <begin position="168"/>
        <end position="177"/>
    </location>
</feature>
<dbReference type="RefSeq" id="XP_045964596.1">
    <property type="nucleotide sequence ID" value="XM_046106410.1"/>
</dbReference>
<feature type="compositionally biased region" description="Basic and acidic residues" evidence="3">
    <location>
        <begin position="345"/>
        <end position="358"/>
    </location>
</feature>
<evidence type="ECO:0000256" key="3">
    <source>
        <dbReference type="SAM" id="MobiDB-lite"/>
    </source>
</evidence>
<keyword evidence="6" id="KW-1185">Reference proteome</keyword>
<evidence type="ECO:0000313" key="5">
    <source>
        <dbReference type="EMBL" id="KAH6660465.1"/>
    </source>
</evidence>
<feature type="region of interest" description="Disordered" evidence="3">
    <location>
        <begin position="307"/>
        <end position="363"/>
    </location>
</feature>
<dbReference type="PANTHER" id="PTHR23138:SF142">
    <property type="entry name" value="RAN-BINDING PROTEIN 3B-RELATED"/>
    <property type="match status" value="1"/>
</dbReference>
<dbReference type="Pfam" id="PF00638">
    <property type="entry name" value="Ran_BP1"/>
    <property type="match status" value="1"/>
</dbReference>